<name>A0A382Q7J7_9ZZZZ</name>
<reference evidence="2" key="1">
    <citation type="submission" date="2018-05" db="EMBL/GenBank/DDBJ databases">
        <authorList>
            <person name="Lanie J.A."/>
            <person name="Ng W.-L."/>
            <person name="Kazmierczak K.M."/>
            <person name="Andrzejewski T.M."/>
            <person name="Davidsen T.M."/>
            <person name="Wayne K.J."/>
            <person name="Tettelin H."/>
            <person name="Glass J.I."/>
            <person name="Rusch D."/>
            <person name="Podicherti R."/>
            <person name="Tsui H.-C.T."/>
            <person name="Winkler M.E."/>
        </authorList>
    </citation>
    <scope>NUCLEOTIDE SEQUENCE</scope>
</reference>
<dbReference type="GO" id="GO:0005829">
    <property type="term" value="C:cytosol"/>
    <property type="evidence" value="ECO:0007669"/>
    <property type="project" value="TreeGrafter"/>
</dbReference>
<dbReference type="AlphaFoldDB" id="A0A382Q7J7"/>
<evidence type="ECO:0000256" key="1">
    <source>
        <dbReference type="ARBA" id="ARBA00010552"/>
    </source>
</evidence>
<protein>
    <submittedName>
        <fullName evidence="2">Uncharacterized protein</fullName>
    </submittedName>
</protein>
<dbReference type="PANTHER" id="PTHR11803:SF58">
    <property type="entry name" value="PROTEIN HMF1-RELATED"/>
    <property type="match status" value="1"/>
</dbReference>
<dbReference type="SUPFAM" id="SSF55298">
    <property type="entry name" value="YjgF-like"/>
    <property type="match status" value="1"/>
</dbReference>
<organism evidence="2">
    <name type="scientific">marine metagenome</name>
    <dbReference type="NCBI Taxonomy" id="408172"/>
    <lineage>
        <taxon>unclassified sequences</taxon>
        <taxon>metagenomes</taxon>
        <taxon>ecological metagenomes</taxon>
    </lineage>
</organism>
<gene>
    <name evidence="2" type="ORF">METZ01_LOCUS334407</name>
</gene>
<dbReference type="InterPro" id="IPR006175">
    <property type="entry name" value="YjgF/YER057c/UK114"/>
</dbReference>
<dbReference type="GO" id="GO:0019239">
    <property type="term" value="F:deaminase activity"/>
    <property type="evidence" value="ECO:0007669"/>
    <property type="project" value="TreeGrafter"/>
</dbReference>
<evidence type="ECO:0000313" key="2">
    <source>
        <dbReference type="EMBL" id="SVC81553.1"/>
    </source>
</evidence>
<dbReference type="InterPro" id="IPR035959">
    <property type="entry name" value="RutC-like_sf"/>
</dbReference>
<dbReference type="Gene3D" id="3.30.1330.40">
    <property type="entry name" value="RutC-like"/>
    <property type="match status" value="1"/>
</dbReference>
<accession>A0A382Q7J7</accession>
<dbReference type="CDD" id="cd00448">
    <property type="entry name" value="YjgF_YER057c_UK114_family"/>
    <property type="match status" value="1"/>
</dbReference>
<dbReference type="PANTHER" id="PTHR11803">
    <property type="entry name" value="2-IMINOBUTANOATE/2-IMINOPROPANOATE DEAMINASE RIDA"/>
    <property type="match status" value="1"/>
</dbReference>
<sequence length="131" mass="14828">MSKLTKIERFLLTEQHEPVSHYCHAVRCGEHIWISGMVGIDPEGRTPLKTFDQFEIAIKNLDSVLREAGGKPEHIVKVTVFLTNISDRSVINPIRQRYFGEHRPASTLVEVSKLVLPELKVEIEAQAVVVD</sequence>
<comment type="similarity">
    <text evidence="1">Belongs to the RutC family.</text>
</comment>
<dbReference type="EMBL" id="UINC01112538">
    <property type="protein sequence ID" value="SVC81553.1"/>
    <property type="molecule type" value="Genomic_DNA"/>
</dbReference>
<dbReference type="Pfam" id="PF01042">
    <property type="entry name" value="Ribonuc_L-PSP"/>
    <property type="match status" value="1"/>
</dbReference>
<proteinExistence type="inferred from homology"/>